<organism evidence="1 2">
    <name type="scientific">Popillia japonica</name>
    <name type="common">Japanese beetle</name>
    <dbReference type="NCBI Taxonomy" id="7064"/>
    <lineage>
        <taxon>Eukaryota</taxon>
        <taxon>Metazoa</taxon>
        <taxon>Ecdysozoa</taxon>
        <taxon>Arthropoda</taxon>
        <taxon>Hexapoda</taxon>
        <taxon>Insecta</taxon>
        <taxon>Pterygota</taxon>
        <taxon>Neoptera</taxon>
        <taxon>Endopterygota</taxon>
        <taxon>Coleoptera</taxon>
        <taxon>Polyphaga</taxon>
        <taxon>Scarabaeiformia</taxon>
        <taxon>Scarabaeidae</taxon>
        <taxon>Rutelinae</taxon>
        <taxon>Popillia</taxon>
    </lineage>
</organism>
<sequence length="117" mass="13899">MQLRRYYGIAARWMITAPRFLNELHGFCRRYIHPTKELTINRLAWLGFARDQRQLIYPLYTSDERTNHKSVSLVRIRPGSKTTDLRVSIIETKSCDPRRGTLRREQVHLFLDPLSLT</sequence>
<name>A0AAW1MEW5_POPJA</name>
<evidence type="ECO:0000313" key="2">
    <source>
        <dbReference type="Proteomes" id="UP001458880"/>
    </source>
</evidence>
<gene>
    <name evidence="1" type="ORF">QE152_g7934</name>
</gene>
<keyword evidence="2" id="KW-1185">Reference proteome</keyword>
<accession>A0AAW1MEW5</accession>
<dbReference type="AlphaFoldDB" id="A0AAW1MEW5"/>
<proteinExistence type="predicted"/>
<dbReference type="EMBL" id="JASPKY010000060">
    <property type="protein sequence ID" value="KAK9744310.1"/>
    <property type="molecule type" value="Genomic_DNA"/>
</dbReference>
<dbReference type="Proteomes" id="UP001458880">
    <property type="component" value="Unassembled WGS sequence"/>
</dbReference>
<protein>
    <submittedName>
        <fullName evidence="1">Uncharacterized protein</fullName>
    </submittedName>
</protein>
<comment type="caution">
    <text evidence="1">The sequence shown here is derived from an EMBL/GenBank/DDBJ whole genome shotgun (WGS) entry which is preliminary data.</text>
</comment>
<evidence type="ECO:0000313" key="1">
    <source>
        <dbReference type="EMBL" id="KAK9744310.1"/>
    </source>
</evidence>
<reference evidence="1 2" key="1">
    <citation type="journal article" date="2024" name="BMC Genomics">
        <title>De novo assembly and annotation of Popillia japonica's genome with initial clues to its potential as an invasive pest.</title>
        <authorList>
            <person name="Cucini C."/>
            <person name="Boschi S."/>
            <person name="Funari R."/>
            <person name="Cardaioli E."/>
            <person name="Iannotti N."/>
            <person name="Marturano G."/>
            <person name="Paoli F."/>
            <person name="Bruttini M."/>
            <person name="Carapelli A."/>
            <person name="Frati F."/>
            <person name="Nardi F."/>
        </authorList>
    </citation>
    <scope>NUCLEOTIDE SEQUENCE [LARGE SCALE GENOMIC DNA]</scope>
    <source>
        <strain evidence="1">DMR45628</strain>
    </source>
</reference>